<feature type="coiled-coil region" evidence="8">
    <location>
        <begin position="88"/>
        <end position="165"/>
    </location>
</feature>
<dbReference type="GeneID" id="30980979"/>
<evidence type="ECO:0000256" key="1">
    <source>
        <dbReference type="ARBA" id="ARBA00004325"/>
    </source>
</evidence>
<reference evidence="12" key="1">
    <citation type="submission" date="2016-05" db="EMBL/GenBank/DDBJ databases">
        <title>Comparative genomics of biotechnologically important yeasts.</title>
        <authorList>
            <consortium name="DOE Joint Genome Institute"/>
            <person name="Riley R."/>
            <person name="Haridas S."/>
            <person name="Wolfe K.H."/>
            <person name="Lopes M.R."/>
            <person name="Hittinger C.T."/>
            <person name="Goker M."/>
            <person name="Salamov A."/>
            <person name="Wisecaver J."/>
            <person name="Long T.M."/>
            <person name="Aerts A.L."/>
            <person name="Barry K."/>
            <person name="Choi C."/>
            <person name="Clum A."/>
            <person name="Coughlan A.Y."/>
            <person name="Deshpande S."/>
            <person name="Douglass A.P."/>
            <person name="Hanson S.J."/>
            <person name="Klenk H.-P."/>
            <person name="Labutti K."/>
            <person name="Lapidus A."/>
            <person name="Lindquist E."/>
            <person name="Lipzen A."/>
            <person name="Meier-Kolthoff J.P."/>
            <person name="Ohm R.A."/>
            <person name="Otillar R.P."/>
            <person name="Pangilinan J."/>
            <person name="Peng Y."/>
            <person name="Rokas A."/>
            <person name="Rosa C.A."/>
            <person name="Scheuner C."/>
            <person name="Sibirny A.A."/>
            <person name="Slot J.C."/>
            <person name="Stielow J.B."/>
            <person name="Sun H."/>
            <person name="Kurtzman C.P."/>
            <person name="Blackwell M."/>
            <person name="Grigoriev I.V."/>
            <person name="Jeffries T.W."/>
        </authorList>
    </citation>
    <scope>NUCLEOTIDE SEQUENCE [LARGE SCALE GENOMIC DNA]</scope>
    <source>
        <strain evidence="12">NRRL Y-17324</strain>
    </source>
</reference>
<evidence type="ECO:0000256" key="2">
    <source>
        <dbReference type="ARBA" id="ARBA00013887"/>
    </source>
</evidence>
<evidence type="ECO:0000256" key="3">
    <source>
        <dbReference type="ARBA" id="ARBA00022692"/>
    </source>
</evidence>
<organism evidence="11 12">
    <name type="scientific">Suhomyces tanzawaensis NRRL Y-17324</name>
    <dbReference type="NCBI Taxonomy" id="984487"/>
    <lineage>
        <taxon>Eukaryota</taxon>
        <taxon>Fungi</taxon>
        <taxon>Dikarya</taxon>
        <taxon>Ascomycota</taxon>
        <taxon>Saccharomycotina</taxon>
        <taxon>Pichiomycetes</taxon>
        <taxon>Debaryomycetaceae</taxon>
        <taxon>Suhomyces</taxon>
    </lineage>
</organism>
<evidence type="ECO:0000256" key="8">
    <source>
        <dbReference type="SAM" id="Coils"/>
    </source>
</evidence>
<evidence type="ECO:0000256" key="7">
    <source>
        <dbReference type="ARBA" id="ARBA00023136"/>
    </source>
</evidence>
<dbReference type="GO" id="GO:0033617">
    <property type="term" value="P:mitochondrial respiratory chain complex IV assembly"/>
    <property type="evidence" value="ECO:0007669"/>
    <property type="project" value="EnsemblFungi"/>
</dbReference>
<dbReference type="AlphaFoldDB" id="A0A1E4SGT2"/>
<keyword evidence="5 8" id="KW-0175">Coiled coil</keyword>
<dbReference type="GO" id="GO:0098803">
    <property type="term" value="C:respiratory chain complex"/>
    <property type="evidence" value="ECO:0007669"/>
    <property type="project" value="EnsemblFungi"/>
</dbReference>
<evidence type="ECO:0000256" key="6">
    <source>
        <dbReference type="ARBA" id="ARBA00023128"/>
    </source>
</evidence>
<comment type="subcellular location">
    <subcellularLocation>
        <location evidence="1">Mitochondrion membrane</location>
    </subcellularLocation>
</comment>
<evidence type="ECO:0000256" key="4">
    <source>
        <dbReference type="ARBA" id="ARBA00022989"/>
    </source>
</evidence>
<feature type="transmembrane region" description="Helical" evidence="9">
    <location>
        <begin position="65"/>
        <end position="86"/>
    </location>
</feature>
<evidence type="ECO:0000313" key="11">
    <source>
        <dbReference type="EMBL" id="ODV78622.1"/>
    </source>
</evidence>
<gene>
    <name evidence="11" type="ORF">CANTADRAFT_22597</name>
</gene>
<dbReference type="InterPro" id="IPR007667">
    <property type="entry name" value="Hypoxia_induced_domain"/>
</dbReference>
<evidence type="ECO:0000256" key="9">
    <source>
        <dbReference type="SAM" id="Phobius"/>
    </source>
</evidence>
<dbReference type="GO" id="GO:0097250">
    <property type="term" value="P:mitochondrial respirasome assembly"/>
    <property type="evidence" value="ECO:0007669"/>
    <property type="project" value="EnsemblFungi"/>
</dbReference>
<evidence type="ECO:0000256" key="5">
    <source>
        <dbReference type="ARBA" id="ARBA00023054"/>
    </source>
</evidence>
<evidence type="ECO:0000259" key="10">
    <source>
        <dbReference type="PROSITE" id="PS51503"/>
    </source>
</evidence>
<feature type="domain" description="HIG1" evidence="10">
    <location>
        <begin position="6"/>
        <end position="97"/>
    </location>
</feature>
<dbReference type="PANTHER" id="PTHR12297:SF3">
    <property type="entry name" value="HIG1 DOMAIN FAMILY MEMBER 1A"/>
    <property type="match status" value="1"/>
</dbReference>
<dbReference type="Pfam" id="PF04588">
    <property type="entry name" value="HIG_1_N"/>
    <property type="match status" value="1"/>
</dbReference>
<dbReference type="GO" id="GO:0005743">
    <property type="term" value="C:mitochondrial inner membrane"/>
    <property type="evidence" value="ECO:0007669"/>
    <property type="project" value="EnsemblFungi"/>
</dbReference>
<dbReference type="RefSeq" id="XP_020063744.1">
    <property type="nucleotide sequence ID" value="XM_020206842.1"/>
</dbReference>
<dbReference type="STRING" id="984487.A0A1E4SGT2"/>
<evidence type="ECO:0000313" key="12">
    <source>
        <dbReference type="Proteomes" id="UP000094285"/>
    </source>
</evidence>
<dbReference type="EMBL" id="KV453913">
    <property type="protein sequence ID" value="ODV78622.1"/>
    <property type="molecule type" value="Genomic_DNA"/>
</dbReference>
<keyword evidence="4 9" id="KW-1133">Transmembrane helix</keyword>
<protein>
    <recommendedName>
        <fullName evidence="2">Respiratory supercomplex factor 1, mitochondrial</fullName>
    </recommendedName>
</protein>
<dbReference type="OrthoDB" id="6604018at2759"/>
<dbReference type="PANTHER" id="PTHR12297">
    <property type="entry name" value="HYPOXIA-INDUCBILE GENE 1 HIG1 -RELATED"/>
    <property type="match status" value="1"/>
</dbReference>
<keyword evidence="3 9" id="KW-0812">Transmembrane</keyword>
<dbReference type="Proteomes" id="UP000094285">
    <property type="component" value="Unassembled WGS sequence"/>
</dbReference>
<keyword evidence="12" id="KW-1185">Reference proteome</keyword>
<name>A0A1E4SGT2_9ASCO</name>
<dbReference type="PROSITE" id="PS51503">
    <property type="entry name" value="HIG1"/>
    <property type="match status" value="1"/>
</dbReference>
<dbReference type="GO" id="GO:0010155">
    <property type="term" value="P:regulation of proton transport"/>
    <property type="evidence" value="ECO:0007669"/>
    <property type="project" value="EnsemblFungi"/>
</dbReference>
<keyword evidence="7 9" id="KW-0472">Membrane</keyword>
<dbReference type="Gene3D" id="6.10.140.1320">
    <property type="match status" value="1"/>
</dbReference>
<proteinExistence type="predicted"/>
<sequence>MSSKLPSSFDGLSPDDQELNVVQRIKAKCLEQPGVPLGSLATAGAVVLAARSMKRGEKIKTQVYFRYRIVFQGITLIALVTGGLLYQKESQEQKIEREEALREKAKQREKLWIEELERRDAIIKERKRRLEESKAELRQVAKEGFEQERDQDRALEEKIRLKEQNNNEK</sequence>
<keyword evidence="6" id="KW-0496">Mitochondrion</keyword>
<accession>A0A1E4SGT2</accession>
<dbReference type="InterPro" id="IPR050355">
    <property type="entry name" value="RCF1"/>
</dbReference>